<protein>
    <recommendedName>
        <fullName evidence="3">Glycoside hydrolase family 42 N-terminal domain-containing protein</fullName>
    </recommendedName>
</protein>
<evidence type="ECO:0008006" key="3">
    <source>
        <dbReference type="Google" id="ProtNLM"/>
    </source>
</evidence>
<dbReference type="EMBL" id="VBOT01000029">
    <property type="protein sequence ID" value="TMQ52699.1"/>
    <property type="molecule type" value="Genomic_DNA"/>
</dbReference>
<accession>A0A538SMU9</accession>
<comment type="caution">
    <text evidence="1">The sequence shown here is derived from an EMBL/GenBank/DDBJ whole genome shotgun (WGS) entry which is preliminary data.</text>
</comment>
<dbReference type="AlphaFoldDB" id="A0A538SMU9"/>
<reference evidence="1 2" key="1">
    <citation type="journal article" date="2019" name="Nat. Microbiol.">
        <title>Mediterranean grassland soil C-N compound turnover is dependent on rainfall and depth, and is mediated by genomically divergent microorganisms.</title>
        <authorList>
            <person name="Diamond S."/>
            <person name="Andeer P.F."/>
            <person name="Li Z."/>
            <person name="Crits-Christoph A."/>
            <person name="Burstein D."/>
            <person name="Anantharaman K."/>
            <person name="Lane K.R."/>
            <person name="Thomas B.C."/>
            <person name="Pan C."/>
            <person name="Northen T.R."/>
            <person name="Banfield J.F."/>
        </authorList>
    </citation>
    <scope>NUCLEOTIDE SEQUENCE [LARGE SCALE GENOMIC DNA]</scope>
    <source>
        <strain evidence="1">WS_3</strain>
    </source>
</reference>
<proteinExistence type="predicted"/>
<name>A0A538SMU9_UNCEI</name>
<evidence type="ECO:0000313" key="2">
    <source>
        <dbReference type="Proteomes" id="UP000320184"/>
    </source>
</evidence>
<evidence type="ECO:0000313" key="1">
    <source>
        <dbReference type="EMBL" id="TMQ52699.1"/>
    </source>
</evidence>
<organism evidence="1 2">
    <name type="scientific">Eiseniibacteriota bacterium</name>
    <dbReference type="NCBI Taxonomy" id="2212470"/>
    <lineage>
        <taxon>Bacteria</taxon>
        <taxon>Candidatus Eiseniibacteriota</taxon>
    </lineage>
</organism>
<dbReference type="Proteomes" id="UP000320184">
    <property type="component" value="Unassembled WGS sequence"/>
</dbReference>
<gene>
    <name evidence="1" type="ORF">E6K73_02370</name>
</gene>
<sequence>MGGMTGRGEALGLAVLLATAAPAPAFSGAPAVRAAYFYEYMGNDHLDLLRGAGFNRALVHAIGDSLPLDGGARLRSLKAHGDSIGVEVVPQWALEADSRLSALPGLRRYTWGDGNHEIDVACPLDSLFWRSALLDRAEEVLAAVPVKRMAVDLELHSATRTHYDAGPCRCRWCLTEYAGPSGLSYMGSGARRLKGLLSFEESRVFHILRGLLEEFHERHPDVEIGVFDLDLDSFVHRALARALARSGVPAADYCERSYSEGGSVLPGARGRLAGLGLPDAPLIGGVWLKRFAPHELPEALRSIASSADGYFVFTTYSLWIDPSQLEGPYILQGSPDDYWRALREVNATP</sequence>